<evidence type="ECO:0000313" key="2">
    <source>
        <dbReference type="EMBL" id="WVX67598.1"/>
    </source>
</evidence>
<keyword evidence="1" id="KW-0812">Transmembrane</keyword>
<reference evidence="2 3" key="1">
    <citation type="journal article" date="2024" name="Environ. Microbiol.">
        <title>Novel evolutionary insights on the interactions of the Holosporales (Alphaproteobacteria) with eukaryotic hosts from comparative genomics.</title>
        <authorList>
            <person name="Giovannini M."/>
            <person name="Petroni G."/>
            <person name="Castelli M."/>
        </authorList>
    </citation>
    <scope>NUCLEOTIDE SEQUENCE [LARGE SCALE GENOMIC DNA]</scope>
    <source>
        <strain evidence="2 3">US_Bl 15I1</strain>
    </source>
</reference>
<name>A0ABZ2C5I5_9PROT</name>
<protein>
    <submittedName>
        <fullName evidence="2">DUF983 domain-containing protein</fullName>
    </submittedName>
</protein>
<accession>A0ABZ2C5I5</accession>
<evidence type="ECO:0000256" key="1">
    <source>
        <dbReference type="SAM" id="Phobius"/>
    </source>
</evidence>
<dbReference type="InterPro" id="IPR009325">
    <property type="entry name" value="DUF983"/>
</dbReference>
<keyword evidence="1" id="KW-1133">Transmembrane helix</keyword>
<organism evidence="2 3">
    <name type="scientific">Candidatus Bealeia paramacronuclearis</name>
    <dbReference type="NCBI Taxonomy" id="1921001"/>
    <lineage>
        <taxon>Bacteria</taxon>
        <taxon>Pseudomonadati</taxon>
        <taxon>Pseudomonadota</taxon>
        <taxon>Alphaproteobacteria</taxon>
        <taxon>Holosporales</taxon>
        <taxon>Holosporaceae</taxon>
        <taxon>Candidatus Bealeia</taxon>
    </lineage>
</organism>
<keyword evidence="1" id="KW-0472">Membrane</keyword>
<proteinExistence type="predicted"/>
<gene>
    <name evidence="2" type="ORF">Bealeia1_01812</name>
</gene>
<sequence length="125" mass="13729">MPPNDQSSSKMILRAVCGKCPKCGEGKLFASYLKQVDCCSVCNEPWGLVQADDGPPWLTVFIVLHLLAPVLLIAAKYEDVAYEYLILGISVLALLLCYLILPRAKGAFISIIWKSKAGKTQAREE</sequence>
<evidence type="ECO:0000313" key="3">
    <source>
        <dbReference type="Proteomes" id="UP001330434"/>
    </source>
</evidence>
<dbReference type="Pfam" id="PF06170">
    <property type="entry name" value="DUF983"/>
    <property type="match status" value="1"/>
</dbReference>
<dbReference type="EMBL" id="CP133270">
    <property type="protein sequence ID" value="WVX67598.1"/>
    <property type="molecule type" value="Genomic_DNA"/>
</dbReference>
<feature type="transmembrane region" description="Helical" evidence="1">
    <location>
        <begin position="57"/>
        <end position="75"/>
    </location>
</feature>
<feature type="transmembrane region" description="Helical" evidence="1">
    <location>
        <begin position="81"/>
        <end position="101"/>
    </location>
</feature>
<keyword evidence="3" id="KW-1185">Reference proteome</keyword>
<dbReference type="Proteomes" id="UP001330434">
    <property type="component" value="Chromosome"/>
</dbReference>